<dbReference type="InterPro" id="IPR019734">
    <property type="entry name" value="TPR_rpt"/>
</dbReference>
<feature type="compositionally biased region" description="Low complexity" evidence="3">
    <location>
        <begin position="1049"/>
        <end position="1081"/>
    </location>
</feature>
<evidence type="ECO:0000256" key="3">
    <source>
        <dbReference type="SAM" id="MobiDB-lite"/>
    </source>
</evidence>
<keyword evidence="4" id="KW-1133">Transmembrane helix</keyword>
<keyword evidence="7" id="KW-1185">Reference proteome</keyword>
<dbReference type="GO" id="GO:0005789">
    <property type="term" value="C:endoplasmic reticulum membrane"/>
    <property type="evidence" value="ECO:0007669"/>
    <property type="project" value="TreeGrafter"/>
</dbReference>
<feature type="compositionally biased region" description="Basic and acidic residues" evidence="3">
    <location>
        <begin position="1082"/>
        <end position="1095"/>
    </location>
</feature>
<dbReference type="GO" id="GO:0036503">
    <property type="term" value="P:ERAD pathway"/>
    <property type="evidence" value="ECO:0007669"/>
    <property type="project" value="TreeGrafter"/>
</dbReference>
<feature type="repeat" description="TPR" evidence="2">
    <location>
        <begin position="610"/>
        <end position="643"/>
    </location>
</feature>
<dbReference type="STRING" id="796604.A0A2X0NB13"/>
<dbReference type="EMBL" id="FQNC01000111">
    <property type="protein sequence ID" value="SGZ30667.1"/>
    <property type="molecule type" value="Genomic_DNA"/>
</dbReference>
<evidence type="ECO:0000313" key="7">
    <source>
        <dbReference type="Proteomes" id="UP000249464"/>
    </source>
</evidence>
<dbReference type="PANTHER" id="PTHR11102">
    <property type="entry name" value="SEL-1-LIKE PROTEIN"/>
    <property type="match status" value="1"/>
</dbReference>
<proteinExistence type="inferred from homology"/>
<keyword evidence="2" id="KW-0802">TPR repeat</keyword>
<keyword evidence="4" id="KW-0472">Membrane</keyword>
<dbReference type="AlphaFoldDB" id="A0A2X0NB13"/>
<feature type="transmembrane region" description="Helical" evidence="4">
    <location>
        <begin position="1003"/>
        <end position="1022"/>
    </location>
</feature>
<dbReference type="PROSITE" id="PS50005">
    <property type="entry name" value="TPR"/>
    <property type="match status" value="1"/>
</dbReference>
<sequence length="1102" mass="119416">MRSILWRSFASVLLLVALARGGVCDRIVFTNHRRHFWDPQADHSNSLTTVVNAQDIEQIPFEAADAATELPISEPDHETYPPITQNLIVSAADKYAIADKYLSQITLHSSAVASTPYAPLLQPSSYTPFLDLLESHLGTTTGRGVRALRKAFGAISGKTKATASNLTSPDWSVRGAIGRLGSAVTSLIRLSASSKSDQGVKKLTNEQGETVVVGTAWKHRLASFQHRSAANSGRPRQSLTVDEVTEGLQEVVKLAREAAEMGHAQAWLLLGDLYLTGHLTLKPNTHLAIQAFTKASQDHGLAEAQYKLGFIYGSNYGAALGGTPGEGQQGDALLYYTFAGLSGHVPASMTVGYRHWVGIGTKQSSMVTFNAGPPGGRLLPSQKIRLSDLEGGSYGPGASASVKSPSGALNIRTQQEWQDLLEFHHFHAERGDVTYQFKLGRLYYQGFGGNGLGGTRGGRGRLQVGMPGLKDNLWEGGRNFRAASQWFLRVTSTVWATDGKEATRNPETKVRDAPQLIYDATKDPKKSTADDHTAMVGGLAAGYLGRMYLRGEGATANYAKAFLWFSRGASRGDRESNNGLGIMYRDGLGVKRDLKKATLYFGAAAQQDLAEAQVNLGKYHFGMGEFVIATTYFEHAIRQDGNRVPDTFQSYYYLAELSARSPDRAEQCLTAVQFYKLVAERGDWGHEVWWEAERAWERGDEHQALLGYWIMAERGYEPAQNNVAWILDRDKQNLRMPFLDVGHADNASDRLALAYWTRSAAQDNVDALVKMGDYYYKGIGNEAGSNVEKAAACYLSAVNTRTSAMAMWNLGWMHEHGHGVNKDYVMAKRYYDMALENSYDAYFPSVLSLLSLYARAAYDAFFVDASEDETKAKALFATDPPTSIVGSSITANRAWSFSQAWRDIQQRWGFEPTPQPAQQGAGGAAAPAAGGDAAAAGGQQVLGAAQVGQQVAPAPAAGTPAHNDLTDAQRALEANEEPADWRRGVRNENQGEDDFFIDGDDDLTGTIAIVGLCVLLGWLLYVRQGQQIRPPPPEGMPQVAVRNGPVPAPAAAAPPQAPAAATPTPTPAPRTATEATPGSSEADARSERDREREGEDLGAPTP</sequence>
<accession>A0A2X0NB13</accession>
<protein>
    <submittedName>
        <fullName evidence="6">BQ5605_C049g12426 protein</fullName>
    </submittedName>
</protein>
<feature type="region of interest" description="Disordered" evidence="3">
    <location>
        <begin position="910"/>
        <end position="932"/>
    </location>
</feature>
<feature type="region of interest" description="Disordered" evidence="3">
    <location>
        <begin position="1031"/>
        <end position="1102"/>
    </location>
</feature>
<gene>
    <name evidence="6" type="primary">BQ5605_C049g12426</name>
    <name evidence="6" type="ORF">BQ5605_C049G12426</name>
</gene>
<comment type="similarity">
    <text evidence="1">Belongs to the sel-1 family.</text>
</comment>
<dbReference type="InterPro" id="IPR050767">
    <property type="entry name" value="Sel1_AlgK"/>
</dbReference>
<dbReference type="Gene3D" id="1.25.40.10">
    <property type="entry name" value="Tetratricopeptide repeat domain"/>
    <property type="match status" value="3"/>
</dbReference>
<name>A0A2X0NB13_9BASI</name>
<evidence type="ECO:0000256" key="5">
    <source>
        <dbReference type="SAM" id="SignalP"/>
    </source>
</evidence>
<feature type="chain" id="PRO_5016148566" evidence="5">
    <location>
        <begin position="25"/>
        <end position="1102"/>
    </location>
</feature>
<dbReference type="Proteomes" id="UP000249464">
    <property type="component" value="Unassembled WGS sequence"/>
</dbReference>
<evidence type="ECO:0000256" key="4">
    <source>
        <dbReference type="SAM" id="Phobius"/>
    </source>
</evidence>
<dbReference type="PANTHER" id="PTHR11102:SF147">
    <property type="entry name" value="SEL1L ADAPTOR SUBUNIT OF ERAD E3 UBIQUITIN LIGASE"/>
    <property type="match status" value="1"/>
</dbReference>
<feature type="compositionally biased region" description="Low complexity" evidence="3">
    <location>
        <begin position="916"/>
        <end position="932"/>
    </location>
</feature>
<dbReference type="InterPro" id="IPR011990">
    <property type="entry name" value="TPR-like_helical_dom_sf"/>
</dbReference>
<dbReference type="SUPFAM" id="SSF81901">
    <property type="entry name" value="HCP-like"/>
    <property type="match status" value="3"/>
</dbReference>
<dbReference type="InterPro" id="IPR006597">
    <property type="entry name" value="Sel1-like"/>
</dbReference>
<evidence type="ECO:0000256" key="1">
    <source>
        <dbReference type="ARBA" id="ARBA00038101"/>
    </source>
</evidence>
<keyword evidence="4" id="KW-0812">Transmembrane</keyword>
<evidence type="ECO:0000256" key="2">
    <source>
        <dbReference type="PROSITE-ProRule" id="PRU00339"/>
    </source>
</evidence>
<organism evidence="6 7">
    <name type="scientific">Microbotryum silenes-dioicae</name>
    <dbReference type="NCBI Taxonomy" id="796604"/>
    <lineage>
        <taxon>Eukaryota</taxon>
        <taxon>Fungi</taxon>
        <taxon>Dikarya</taxon>
        <taxon>Basidiomycota</taxon>
        <taxon>Pucciniomycotina</taxon>
        <taxon>Microbotryomycetes</taxon>
        <taxon>Microbotryales</taxon>
        <taxon>Microbotryaceae</taxon>
        <taxon>Microbotryum</taxon>
    </lineage>
</organism>
<keyword evidence="5" id="KW-0732">Signal</keyword>
<dbReference type="Pfam" id="PF08238">
    <property type="entry name" value="Sel1"/>
    <property type="match status" value="7"/>
</dbReference>
<reference evidence="6 7" key="1">
    <citation type="submission" date="2016-11" db="EMBL/GenBank/DDBJ databases">
        <authorList>
            <person name="Jaros S."/>
            <person name="Januszkiewicz K."/>
            <person name="Wedrychowicz H."/>
        </authorList>
    </citation>
    <scope>NUCLEOTIDE SEQUENCE [LARGE SCALE GENOMIC DNA]</scope>
</reference>
<dbReference type="SMART" id="SM00671">
    <property type="entry name" value="SEL1"/>
    <property type="match status" value="6"/>
</dbReference>
<evidence type="ECO:0000313" key="6">
    <source>
        <dbReference type="EMBL" id="SGZ30667.1"/>
    </source>
</evidence>
<feature type="signal peptide" evidence="5">
    <location>
        <begin position="1"/>
        <end position="24"/>
    </location>
</feature>